<evidence type="ECO:0000259" key="7">
    <source>
        <dbReference type="PROSITE" id="PS51032"/>
    </source>
</evidence>
<keyword evidence="2" id="KW-0805">Transcription regulation</keyword>
<keyword evidence="3" id="KW-0238">DNA-binding</keyword>
<dbReference type="InterPro" id="IPR036955">
    <property type="entry name" value="AP2/ERF_dom_sf"/>
</dbReference>
<dbReference type="PANTHER" id="PTHR32467:SF241">
    <property type="entry name" value="OS01G0899800 PROTEIN"/>
    <property type="match status" value="1"/>
</dbReference>
<dbReference type="CDD" id="cd00018">
    <property type="entry name" value="AP2"/>
    <property type="match status" value="2"/>
</dbReference>
<comment type="subcellular location">
    <subcellularLocation>
        <location evidence="1">Nucleus</location>
    </subcellularLocation>
</comment>
<dbReference type="SMART" id="SM00380">
    <property type="entry name" value="AP2"/>
    <property type="match status" value="2"/>
</dbReference>
<protein>
    <recommendedName>
        <fullName evidence="7">AP2/ERF domain-containing protein</fullName>
    </recommendedName>
</protein>
<feature type="domain" description="AP2/ERF" evidence="7">
    <location>
        <begin position="118"/>
        <end position="179"/>
    </location>
</feature>
<organism evidence="8 9">
    <name type="scientific">Linum trigynum</name>
    <dbReference type="NCBI Taxonomy" id="586398"/>
    <lineage>
        <taxon>Eukaryota</taxon>
        <taxon>Viridiplantae</taxon>
        <taxon>Streptophyta</taxon>
        <taxon>Embryophyta</taxon>
        <taxon>Tracheophyta</taxon>
        <taxon>Spermatophyta</taxon>
        <taxon>Magnoliopsida</taxon>
        <taxon>eudicotyledons</taxon>
        <taxon>Gunneridae</taxon>
        <taxon>Pentapetalae</taxon>
        <taxon>rosids</taxon>
        <taxon>fabids</taxon>
        <taxon>Malpighiales</taxon>
        <taxon>Linaceae</taxon>
        <taxon>Linum</taxon>
    </lineage>
</organism>
<dbReference type="GO" id="GO:0003700">
    <property type="term" value="F:DNA-binding transcription factor activity"/>
    <property type="evidence" value="ECO:0007669"/>
    <property type="project" value="InterPro"/>
</dbReference>
<proteinExistence type="predicted"/>
<evidence type="ECO:0000256" key="6">
    <source>
        <dbReference type="SAM" id="MobiDB-lite"/>
    </source>
</evidence>
<keyword evidence="9" id="KW-1185">Reference proteome</keyword>
<evidence type="ECO:0000256" key="2">
    <source>
        <dbReference type="ARBA" id="ARBA00023015"/>
    </source>
</evidence>
<dbReference type="AlphaFoldDB" id="A0AAV2EGE3"/>
<dbReference type="Gene3D" id="3.30.730.10">
    <property type="entry name" value="AP2/ERF domain"/>
    <property type="match status" value="2"/>
</dbReference>
<dbReference type="InterPro" id="IPR001471">
    <property type="entry name" value="AP2/ERF_dom"/>
</dbReference>
<evidence type="ECO:0000256" key="4">
    <source>
        <dbReference type="ARBA" id="ARBA00023163"/>
    </source>
</evidence>
<dbReference type="Proteomes" id="UP001497516">
    <property type="component" value="Chromosome 4"/>
</dbReference>
<dbReference type="SUPFAM" id="SSF54171">
    <property type="entry name" value="DNA-binding domain"/>
    <property type="match status" value="2"/>
</dbReference>
<feature type="region of interest" description="Disordered" evidence="6">
    <location>
        <begin position="68"/>
        <end position="100"/>
    </location>
</feature>
<keyword evidence="5" id="KW-0539">Nucleus</keyword>
<dbReference type="PROSITE" id="PS51032">
    <property type="entry name" value="AP2_ERF"/>
    <property type="match status" value="2"/>
</dbReference>
<evidence type="ECO:0000256" key="1">
    <source>
        <dbReference type="ARBA" id="ARBA00004123"/>
    </source>
</evidence>
<name>A0AAV2EGE3_9ROSI</name>
<accession>A0AAV2EGE3</accession>
<sequence>MAAVNESMGLIDVNQVPPPSTLLVAATIPTEAPTLLQHTFQDPFDDNLLRMNPTQQRSIVQGIAADNNTIASNNRGNSTRRRTTAKARTADAESSNEAMQRKILRKRHRTKHCGEGSRFRGVVGRSLWGYEAFLWDNSDPTKKPKSVYIGTFDHERKAAKAHDLLALKLWGTSTILNFPAKFYQNEVEEMNTMSVSEYIMAIRRTSNGFVRGTSRFRGVFRKPSKANPNVIRWQATLGRDKNYRGIYLGTFETESLAARAYDVAAIRVRGADAVTNFSIRRYNVPSILRRQELYLGKGTSRKFQNYTVDEILRRLRTDANQTDSNEGLLARVRRLVQQLNMTRGPAVVFQNHIPPQPVTTPAPLMMSGLGGSTGHLNQSLNLCKVESVERPGENFGAAVNTAGLGNARFGGSQVASFSFPPAGGIQTPMYDRGFNGHNGAFQPPLQLLQQFPVHFTTLRIPGAMVLPSSNQSPHGVAVANQRIPNIGPSAANGERWLDL</sequence>
<evidence type="ECO:0000256" key="5">
    <source>
        <dbReference type="ARBA" id="ARBA00023242"/>
    </source>
</evidence>
<feature type="domain" description="AP2/ERF" evidence="7">
    <location>
        <begin position="215"/>
        <end position="278"/>
    </location>
</feature>
<reference evidence="8 9" key="1">
    <citation type="submission" date="2024-04" db="EMBL/GenBank/DDBJ databases">
        <authorList>
            <person name="Fracassetti M."/>
        </authorList>
    </citation>
    <scope>NUCLEOTIDE SEQUENCE [LARGE SCALE GENOMIC DNA]</scope>
</reference>
<evidence type="ECO:0000256" key="3">
    <source>
        <dbReference type="ARBA" id="ARBA00023125"/>
    </source>
</evidence>
<keyword evidence="4" id="KW-0804">Transcription</keyword>
<dbReference type="EMBL" id="OZ034817">
    <property type="protein sequence ID" value="CAL1385038.1"/>
    <property type="molecule type" value="Genomic_DNA"/>
</dbReference>
<dbReference type="GO" id="GO:0003677">
    <property type="term" value="F:DNA binding"/>
    <property type="evidence" value="ECO:0007669"/>
    <property type="project" value="UniProtKB-KW"/>
</dbReference>
<dbReference type="PANTHER" id="PTHR32467">
    <property type="entry name" value="AP2-LIKE ETHYLENE-RESPONSIVE TRANSCRIPTION FACTOR"/>
    <property type="match status" value="1"/>
</dbReference>
<dbReference type="GO" id="GO:0005634">
    <property type="term" value="C:nucleus"/>
    <property type="evidence" value="ECO:0007669"/>
    <property type="project" value="UniProtKB-SubCell"/>
</dbReference>
<dbReference type="InterPro" id="IPR016177">
    <property type="entry name" value="DNA-bd_dom_sf"/>
</dbReference>
<evidence type="ECO:0000313" key="9">
    <source>
        <dbReference type="Proteomes" id="UP001497516"/>
    </source>
</evidence>
<evidence type="ECO:0000313" key="8">
    <source>
        <dbReference type="EMBL" id="CAL1385038.1"/>
    </source>
</evidence>
<gene>
    <name evidence="8" type="ORF">LTRI10_LOCUS26202</name>
</gene>